<keyword evidence="3" id="KW-1185">Reference proteome</keyword>
<proteinExistence type="predicted"/>
<protein>
    <submittedName>
        <fullName evidence="2">Uncharacterized protein</fullName>
    </submittedName>
</protein>
<evidence type="ECO:0000313" key="3">
    <source>
        <dbReference type="Proteomes" id="UP000562352"/>
    </source>
</evidence>
<sequence length="67" mass="7129">MSRKRTAAMITAAFFAIGAAQLLGTGPAAAATLDGGGARSLLHHIYDFPPFPDYEPTDCDTRPHHCE</sequence>
<feature type="signal peptide" evidence="1">
    <location>
        <begin position="1"/>
        <end position="30"/>
    </location>
</feature>
<evidence type="ECO:0000256" key="1">
    <source>
        <dbReference type="SAM" id="SignalP"/>
    </source>
</evidence>
<reference evidence="2 3" key="1">
    <citation type="submission" date="2020-08" db="EMBL/GenBank/DDBJ databases">
        <title>Genomic Encyclopedia of Type Strains, Phase III (KMG-III): the genomes of soil and plant-associated and newly described type strains.</title>
        <authorList>
            <person name="Whitman W."/>
        </authorList>
    </citation>
    <scope>NUCLEOTIDE SEQUENCE [LARGE SCALE GENOMIC DNA]</scope>
    <source>
        <strain evidence="2 3">CECT 3303</strain>
    </source>
</reference>
<dbReference type="Proteomes" id="UP000562352">
    <property type="component" value="Unassembled WGS sequence"/>
</dbReference>
<dbReference type="RefSeq" id="WP_184942057.1">
    <property type="nucleotide sequence ID" value="NZ_JACHJJ010000008.1"/>
</dbReference>
<feature type="chain" id="PRO_5032909390" evidence="1">
    <location>
        <begin position="31"/>
        <end position="67"/>
    </location>
</feature>
<organism evidence="2 3">
    <name type="scientific">Planomonospora venezuelensis</name>
    <dbReference type="NCBI Taxonomy" id="1999"/>
    <lineage>
        <taxon>Bacteria</taxon>
        <taxon>Bacillati</taxon>
        <taxon>Actinomycetota</taxon>
        <taxon>Actinomycetes</taxon>
        <taxon>Streptosporangiales</taxon>
        <taxon>Streptosporangiaceae</taxon>
        <taxon>Planomonospora</taxon>
    </lineage>
</organism>
<dbReference type="EMBL" id="JACHJJ010000008">
    <property type="protein sequence ID" value="MBB5963731.1"/>
    <property type="molecule type" value="Genomic_DNA"/>
</dbReference>
<dbReference type="AlphaFoldDB" id="A0A841D0G0"/>
<name>A0A841D0G0_PLAVE</name>
<keyword evidence="1" id="KW-0732">Signal</keyword>
<accession>A0A841D0G0</accession>
<gene>
    <name evidence="2" type="ORF">FHS22_003011</name>
</gene>
<comment type="caution">
    <text evidence="2">The sequence shown here is derived from an EMBL/GenBank/DDBJ whole genome shotgun (WGS) entry which is preliminary data.</text>
</comment>
<evidence type="ECO:0000313" key="2">
    <source>
        <dbReference type="EMBL" id="MBB5963731.1"/>
    </source>
</evidence>